<evidence type="ECO:0000313" key="1">
    <source>
        <dbReference type="EMBL" id="MCV7229706.1"/>
    </source>
</evidence>
<sequence>MSLLLLIVVLLAPFALVAVLAARSRGSHFLRGHLDQMRYTNRDVARLVEEGDADGRRLDHELDAIRTRFEQQPSWPTSGVRSDSR</sequence>
<dbReference type="Proteomes" id="UP001526201">
    <property type="component" value="Unassembled WGS sequence"/>
</dbReference>
<evidence type="ECO:0000313" key="2">
    <source>
        <dbReference type="Proteomes" id="UP001526201"/>
    </source>
</evidence>
<organism evidence="1 2">
    <name type="scientific">Mycolicibacterium komossense</name>
    <dbReference type="NCBI Taxonomy" id="1779"/>
    <lineage>
        <taxon>Bacteria</taxon>
        <taxon>Bacillati</taxon>
        <taxon>Actinomycetota</taxon>
        <taxon>Actinomycetes</taxon>
        <taxon>Mycobacteriales</taxon>
        <taxon>Mycobacteriaceae</taxon>
        <taxon>Mycolicibacterium</taxon>
    </lineage>
</organism>
<name>A0ABT3CJS7_9MYCO</name>
<gene>
    <name evidence="1" type="ORF">H7J73_27215</name>
</gene>
<accession>A0ABT3CJS7</accession>
<protein>
    <submittedName>
        <fullName evidence="1">Uncharacterized protein</fullName>
    </submittedName>
</protein>
<dbReference type="EMBL" id="JACKTY010000046">
    <property type="protein sequence ID" value="MCV7229706.1"/>
    <property type="molecule type" value="Genomic_DNA"/>
</dbReference>
<proteinExistence type="predicted"/>
<comment type="caution">
    <text evidence="1">The sequence shown here is derived from an EMBL/GenBank/DDBJ whole genome shotgun (WGS) entry which is preliminary data.</text>
</comment>
<keyword evidence="2" id="KW-1185">Reference proteome</keyword>
<reference evidence="1 2" key="1">
    <citation type="journal article" date="2022" name="BMC Genomics">
        <title>Comparative genome analysis of mycobacteria focusing on tRNA and non-coding RNA.</title>
        <authorList>
            <person name="Behra P.R.K."/>
            <person name="Pettersson B.M.F."/>
            <person name="Ramesh M."/>
            <person name="Das S."/>
            <person name="Dasgupta S."/>
            <person name="Kirsebom L.A."/>
        </authorList>
    </citation>
    <scope>NUCLEOTIDE SEQUENCE [LARGE SCALE GENOMIC DNA]</scope>
    <source>
        <strain evidence="1 2">DSM 44078</strain>
    </source>
</reference>